<proteinExistence type="predicted"/>
<evidence type="ECO:0000313" key="1">
    <source>
        <dbReference type="EMBL" id="CAE1173298.1"/>
    </source>
</evidence>
<protein>
    <submittedName>
        <fullName evidence="1">Uncharacterized protein</fullName>
    </submittedName>
</protein>
<comment type="caution">
    <text evidence="1">The sequence shown here is derived from an EMBL/GenBank/DDBJ whole genome shotgun (WGS) entry which is preliminary data.</text>
</comment>
<dbReference type="Proteomes" id="UP000597762">
    <property type="component" value="Unassembled WGS sequence"/>
</dbReference>
<dbReference type="EMBL" id="CAHIKZ030000419">
    <property type="protein sequence ID" value="CAE1173298.1"/>
    <property type="molecule type" value="Genomic_DNA"/>
</dbReference>
<dbReference type="AlphaFoldDB" id="A0A812B455"/>
<reference evidence="1" key="1">
    <citation type="submission" date="2021-01" db="EMBL/GenBank/DDBJ databases">
        <authorList>
            <person name="Li R."/>
            <person name="Bekaert M."/>
        </authorList>
    </citation>
    <scope>NUCLEOTIDE SEQUENCE</scope>
    <source>
        <strain evidence="1">Farmed</strain>
    </source>
</reference>
<keyword evidence="2" id="KW-1185">Reference proteome</keyword>
<evidence type="ECO:0000313" key="2">
    <source>
        <dbReference type="Proteomes" id="UP000597762"/>
    </source>
</evidence>
<accession>A0A812B455</accession>
<sequence length="205" mass="22566">MTFPLAGDDVEDHDGGGKLRMLHERILLDVFLDPPVVPPVARLVLDEILFIREEPQHPGGPVLEIVQQSRRLDLPRPLGGIHDEHAVRLAVGGVTNVLLARSADRRLVTAHISGDLSVALASIIVDCFFDGSDELVGPNGQRTNVVGLLFGSKLVLVLTCLPLPSNVHDYGLLEPKLGHHFRRLLTDPKRSYYRWSAFIFQPGKG</sequence>
<name>A0A812B455_ACAPH</name>
<gene>
    <name evidence="1" type="ORF">SPHA_12555</name>
</gene>
<organism evidence="1 2">
    <name type="scientific">Acanthosepion pharaonis</name>
    <name type="common">Pharaoh cuttlefish</name>
    <name type="synonym">Sepia pharaonis</name>
    <dbReference type="NCBI Taxonomy" id="158019"/>
    <lineage>
        <taxon>Eukaryota</taxon>
        <taxon>Metazoa</taxon>
        <taxon>Spiralia</taxon>
        <taxon>Lophotrochozoa</taxon>
        <taxon>Mollusca</taxon>
        <taxon>Cephalopoda</taxon>
        <taxon>Coleoidea</taxon>
        <taxon>Decapodiformes</taxon>
        <taxon>Sepiida</taxon>
        <taxon>Sepiina</taxon>
        <taxon>Sepiidae</taxon>
        <taxon>Acanthosepion</taxon>
    </lineage>
</organism>